<evidence type="ECO:0000313" key="8">
    <source>
        <dbReference type="Proteomes" id="UP000678393"/>
    </source>
</evidence>
<feature type="non-terminal residue" evidence="7">
    <location>
        <position position="141"/>
    </location>
</feature>
<dbReference type="GO" id="GO:0005911">
    <property type="term" value="C:cell-cell junction"/>
    <property type="evidence" value="ECO:0007669"/>
    <property type="project" value="TreeGrafter"/>
</dbReference>
<sequence length="141" mass="15599">QGDMRFTVQPSNRSVAEGSVAILNCTVAKRVGDVQWTKGGFGLGVDRTLPGFDRYTVIGVEQKGVISKWCEYNLQIQDVSIDDEDWYECQVLASEDYPRGLRSQRAFLSVIVPPERPSITGAPTIPVVLHTPTNITCRADK</sequence>
<dbReference type="InterPro" id="IPR013098">
    <property type="entry name" value="Ig_I-set"/>
</dbReference>
<dbReference type="EMBL" id="CAJHNH020000381">
    <property type="protein sequence ID" value="CAG5117292.1"/>
    <property type="molecule type" value="Genomic_DNA"/>
</dbReference>
<dbReference type="SUPFAM" id="SSF48726">
    <property type="entry name" value="Immunoglobulin"/>
    <property type="match status" value="1"/>
</dbReference>
<dbReference type="InterPro" id="IPR013783">
    <property type="entry name" value="Ig-like_fold"/>
</dbReference>
<keyword evidence="4" id="KW-0325">Glycoprotein</keyword>
<dbReference type="PROSITE" id="PS50835">
    <property type="entry name" value="IG_LIKE"/>
    <property type="match status" value="1"/>
</dbReference>
<dbReference type="SMART" id="SM00409">
    <property type="entry name" value="IG"/>
    <property type="match status" value="1"/>
</dbReference>
<keyword evidence="5" id="KW-0393">Immunoglobulin domain</keyword>
<name>A0A8S3YP06_9EUPU</name>
<keyword evidence="8" id="KW-1185">Reference proteome</keyword>
<organism evidence="7 8">
    <name type="scientific">Candidula unifasciata</name>
    <dbReference type="NCBI Taxonomy" id="100452"/>
    <lineage>
        <taxon>Eukaryota</taxon>
        <taxon>Metazoa</taxon>
        <taxon>Spiralia</taxon>
        <taxon>Lophotrochozoa</taxon>
        <taxon>Mollusca</taxon>
        <taxon>Gastropoda</taxon>
        <taxon>Heterobranchia</taxon>
        <taxon>Euthyneura</taxon>
        <taxon>Panpulmonata</taxon>
        <taxon>Eupulmonata</taxon>
        <taxon>Stylommatophora</taxon>
        <taxon>Helicina</taxon>
        <taxon>Helicoidea</taxon>
        <taxon>Geomitridae</taxon>
        <taxon>Candidula</taxon>
    </lineage>
</organism>
<feature type="domain" description="Ig-like" evidence="6">
    <location>
        <begin position="4"/>
        <end position="109"/>
    </location>
</feature>
<dbReference type="OrthoDB" id="6413693at2759"/>
<dbReference type="InterPro" id="IPR036179">
    <property type="entry name" value="Ig-like_dom_sf"/>
</dbReference>
<dbReference type="InterPro" id="IPR003599">
    <property type="entry name" value="Ig_sub"/>
</dbReference>
<dbReference type="Pfam" id="PF07679">
    <property type="entry name" value="I-set"/>
    <property type="match status" value="1"/>
</dbReference>
<dbReference type="PANTHER" id="PTHR11640">
    <property type="entry name" value="NEPHRIN"/>
    <property type="match status" value="1"/>
</dbReference>
<comment type="caution">
    <text evidence="7">The sequence shown here is derived from an EMBL/GenBank/DDBJ whole genome shotgun (WGS) entry which is preliminary data.</text>
</comment>
<reference evidence="7" key="1">
    <citation type="submission" date="2021-04" db="EMBL/GenBank/DDBJ databases">
        <authorList>
            <consortium name="Molecular Ecology Group"/>
        </authorList>
    </citation>
    <scope>NUCLEOTIDE SEQUENCE</scope>
</reference>
<dbReference type="GO" id="GO:0005886">
    <property type="term" value="C:plasma membrane"/>
    <property type="evidence" value="ECO:0007669"/>
    <property type="project" value="TreeGrafter"/>
</dbReference>
<evidence type="ECO:0000256" key="3">
    <source>
        <dbReference type="ARBA" id="ARBA00023157"/>
    </source>
</evidence>
<dbReference type="InterPro" id="IPR007110">
    <property type="entry name" value="Ig-like_dom"/>
</dbReference>
<dbReference type="GO" id="GO:0050839">
    <property type="term" value="F:cell adhesion molecule binding"/>
    <property type="evidence" value="ECO:0007669"/>
    <property type="project" value="TreeGrafter"/>
</dbReference>
<dbReference type="Gene3D" id="2.60.40.10">
    <property type="entry name" value="Immunoglobulins"/>
    <property type="match status" value="1"/>
</dbReference>
<keyword evidence="2" id="KW-0472">Membrane</keyword>
<dbReference type="Proteomes" id="UP000678393">
    <property type="component" value="Unassembled WGS sequence"/>
</dbReference>
<protein>
    <recommendedName>
        <fullName evidence="6">Ig-like domain-containing protein</fullName>
    </recommendedName>
</protein>
<comment type="subcellular location">
    <subcellularLocation>
        <location evidence="1">Membrane</location>
        <topology evidence="1">Single-pass type I membrane protein</topology>
    </subcellularLocation>
</comment>
<evidence type="ECO:0000259" key="6">
    <source>
        <dbReference type="PROSITE" id="PS50835"/>
    </source>
</evidence>
<evidence type="ECO:0000256" key="2">
    <source>
        <dbReference type="ARBA" id="ARBA00023136"/>
    </source>
</evidence>
<dbReference type="PANTHER" id="PTHR11640:SF31">
    <property type="entry name" value="IRREGULAR CHIASM C-ROUGHEST PROTEIN-RELATED"/>
    <property type="match status" value="1"/>
</dbReference>
<dbReference type="AlphaFoldDB" id="A0A8S3YP06"/>
<evidence type="ECO:0000256" key="1">
    <source>
        <dbReference type="ARBA" id="ARBA00004479"/>
    </source>
</evidence>
<dbReference type="InterPro" id="IPR051275">
    <property type="entry name" value="Cell_adhesion_signaling"/>
</dbReference>
<accession>A0A8S3YP06</accession>
<keyword evidence="3" id="KW-1015">Disulfide bond</keyword>
<gene>
    <name evidence="7" type="ORF">CUNI_LOCUS2850</name>
</gene>
<proteinExistence type="predicted"/>
<evidence type="ECO:0000313" key="7">
    <source>
        <dbReference type="EMBL" id="CAG5117292.1"/>
    </source>
</evidence>
<dbReference type="GO" id="GO:0098609">
    <property type="term" value="P:cell-cell adhesion"/>
    <property type="evidence" value="ECO:0007669"/>
    <property type="project" value="TreeGrafter"/>
</dbReference>
<evidence type="ECO:0000256" key="4">
    <source>
        <dbReference type="ARBA" id="ARBA00023180"/>
    </source>
</evidence>
<evidence type="ECO:0000256" key="5">
    <source>
        <dbReference type="ARBA" id="ARBA00023319"/>
    </source>
</evidence>
<feature type="non-terminal residue" evidence="7">
    <location>
        <position position="1"/>
    </location>
</feature>